<dbReference type="eggNOG" id="ENOG503190S">
    <property type="taxonomic scope" value="Bacteria"/>
</dbReference>
<evidence type="ECO:0000313" key="2">
    <source>
        <dbReference type="Proteomes" id="UP000001036"/>
    </source>
</evidence>
<dbReference type="AlphaFoldDB" id="B3PC71"/>
<dbReference type="SUPFAM" id="SSF160631">
    <property type="entry name" value="SMI1/KNR4-like"/>
    <property type="match status" value="1"/>
</dbReference>
<protein>
    <recommendedName>
        <fullName evidence="3">Knr4/Smi1-like domain-containing protein</fullName>
    </recommendedName>
</protein>
<dbReference type="HOGENOM" id="CLU_152555_0_0_6"/>
<dbReference type="EMBL" id="CP000934">
    <property type="protein sequence ID" value="ACE84552.1"/>
    <property type="molecule type" value="Genomic_DNA"/>
</dbReference>
<sequence>MAPLVRVGAARDGCALVKLRAIVHFPYPQTGCPMEDVIELLREYNEPVPVPLDLPDEDQLVEIEEEILLPIPRDMRRFLLEVSDVVYGSIEPVTAADPHSHTYLPEVTATAWSLGVPRYLMPLCEVNGNYYCVEPEGEVVFWRDGDLTDETWPSVWHWARDVWLES</sequence>
<keyword evidence="2" id="KW-1185">Reference proteome</keyword>
<proteinExistence type="predicted"/>
<evidence type="ECO:0008006" key="3">
    <source>
        <dbReference type="Google" id="ProtNLM"/>
    </source>
</evidence>
<organism evidence="1 2">
    <name type="scientific">Cellvibrio japonicus (strain Ueda107)</name>
    <name type="common">Pseudomonas fluorescens subsp. cellulosa</name>
    <dbReference type="NCBI Taxonomy" id="498211"/>
    <lineage>
        <taxon>Bacteria</taxon>
        <taxon>Pseudomonadati</taxon>
        <taxon>Pseudomonadota</taxon>
        <taxon>Gammaproteobacteria</taxon>
        <taxon>Cellvibrionales</taxon>
        <taxon>Cellvibrionaceae</taxon>
        <taxon>Cellvibrio</taxon>
    </lineage>
</organism>
<name>B3PC71_CELJU</name>
<accession>B3PC71</accession>
<dbReference type="Proteomes" id="UP000001036">
    <property type="component" value="Chromosome"/>
</dbReference>
<dbReference type="KEGG" id="cja:CJA_2885"/>
<dbReference type="Pfam" id="PF14567">
    <property type="entry name" value="SUKH_5"/>
    <property type="match status" value="1"/>
</dbReference>
<evidence type="ECO:0000313" key="1">
    <source>
        <dbReference type="EMBL" id="ACE84552.1"/>
    </source>
</evidence>
<dbReference type="InterPro" id="IPR037883">
    <property type="entry name" value="Knr4/Smi1-like_sf"/>
</dbReference>
<dbReference type="STRING" id="498211.CJA_2885"/>
<gene>
    <name evidence="1" type="ordered locus">CJA_2885</name>
</gene>
<dbReference type="Gene3D" id="3.40.1580.10">
    <property type="entry name" value="SMI1/KNR4-like"/>
    <property type="match status" value="1"/>
</dbReference>
<reference evidence="1 2" key="1">
    <citation type="journal article" date="2008" name="J. Bacteriol.">
        <title>Insights into plant cell wall degradation from the genome sequence of the soil bacterium Cellvibrio japonicus.</title>
        <authorList>
            <person name="Deboy R.T."/>
            <person name="Mongodin E.F."/>
            <person name="Fouts D.E."/>
            <person name="Tailford L.E."/>
            <person name="Khouri H."/>
            <person name="Emerson J.B."/>
            <person name="Mohamoud Y."/>
            <person name="Watkins K."/>
            <person name="Henrissat B."/>
            <person name="Gilbert H.J."/>
            <person name="Nelson K.E."/>
        </authorList>
    </citation>
    <scope>NUCLEOTIDE SEQUENCE [LARGE SCALE GENOMIC DNA]</scope>
    <source>
        <strain evidence="1 2">Ueda107</strain>
    </source>
</reference>